<organism evidence="2 3">
    <name type="scientific">Galendromus occidentalis</name>
    <name type="common">western predatory mite</name>
    <dbReference type="NCBI Taxonomy" id="34638"/>
    <lineage>
        <taxon>Eukaryota</taxon>
        <taxon>Metazoa</taxon>
        <taxon>Ecdysozoa</taxon>
        <taxon>Arthropoda</taxon>
        <taxon>Chelicerata</taxon>
        <taxon>Arachnida</taxon>
        <taxon>Acari</taxon>
        <taxon>Parasitiformes</taxon>
        <taxon>Mesostigmata</taxon>
        <taxon>Gamasina</taxon>
        <taxon>Phytoseioidea</taxon>
        <taxon>Phytoseiidae</taxon>
        <taxon>Typhlodrominae</taxon>
        <taxon>Galendromus</taxon>
    </lineage>
</organism>
<feature type="chain" id="PRO_5042589542" evidence="1">
    <location>
        <begin position="23"/>
        <end position="111"/>
    </location>
</feature>
<evidence type="ECO:0000313" key="3">
    <source>
        <dbReference type="RefSeq" id="XP_003746116.1"/>
    </source>
</evidence>
<name>A0AAJ6VZM3_9ACAR</name>
<dbReference type="GeneID" id="100901174"/>
<protein>
    <submittedName>
        <fullName evidence="3">Uncharacterized protein LOC100901174</fullName>
    </submittedName>
</protein>
<dbReference type="Proteomes" id="UP000694867">
    <property type="component" value="Unplaced"/>
</dbReference>
<dbReference type="AlphaFoldDB" id="A0AAJ6VZM3"/>
<feature type="signal peptide" evidence="1">
    <location>
        <begin position="1"/>
        <end position="22"/>
    </location>
</feature>
<proteinExistence type="predicted"/>
<dbReference type="KEGG" id="goe:100901174"/>
<accession>A0AAJ6VZM3</accession>
<dbReference type="RefSeq" id="XP_003746116.1">
    <property type="nucleotide sequence ID" value="XM_003746068.2"/>
</dbReference>
<evidence type="ECO:0000313" key="2">
    <source>
        <dbReference type="Proteomes" id="UP000694867"/>
    </source>
</evidence>
<keyword evidence="1" id="KW-0732">Signal</keyword>
<reference evidence="3" key="1">
    <citation type="submission" date="2025-08" db="UniProtKB">
        <authorList>
            <consortium name="RefSeq"/>
        </authorList>
    </citation>
    <scope>IDENTIFICATION</scope>
</reference>
<sequence length="111" mass="13199">MVHCFLQLSLVLFLICFYRTDAINWSYTYDGDDQPVWSPVRRSPPARDIDMRTWSGLRNYWGKRSSAMAVVPVPVSRWRSLTDWWPFSSNEAMERSRKQTDNWNSLKGYWG</sequence>
<keyword evidence="2" id="KW-1185">Reference proteome</keyword>
<gene>
    <name evidence="3" type="primary">LOC100901174</name>
</gene>
<evidence type="ECO:0000256" key="1">
    <source>
        <dbReference type="SAM" id="SignalP"/>
    </source>
</evidence>